<dbReference type="InterPro" id="IPR000048">
    <property type="entry name" value="IQ_motif_EF-hand-BS"/>
</dbReference>
<dbReference type="SUPFAM" id="SSF143885">
    <property type="entry name" value="RGC domain-like"/>
    <property type="match status" value="1"/>
</dbReference>
<evidence type="ECO:0000259" key="3">
    <source>
        <dbReference type="PROSITE" id="PS50021"/>
    </source>
</evidence>
<dbReference type="InterPro" id="IPR001936">
    <property type="entry name" value="RasGAP_dom"/>
</dbReference>
<dbReference type="SMART" id="SM00033">
    <property type="entry name" value="CH"/>
    <property type="match status" value="1"/>
</dbReference>
<reference evidence="4 5" key="1">
    <citation type="submission" date="2021-02" db="EMBL/GenBank/DDBJ databases">
        <title>Variation within the Batrachochytrium salamandrivorans European outbreak.</title>
        <authorList>
            <person name="Kelly M."/>
            <person name="Pasmans F."/>
            <person name="Shea T.P."/>
            <person name="Munoz J.F."/>
            <person name="Carranza S."/>
            <person name="Cuomo C.A."/>
            <person name="Martel A."/>
        </authorList>
    </citation>
    <scope>NUCLEOTIDE SEQUENCE [LARGE SCALE GENOMIC DNA]</scope>
    <source>
        <strain evidence="4 5">AMFP18/2</strain>
    </source>
</reference>
<dbReference type="InterPro" id="IPR036872">
    <property type="entry name" value="CH_dom_sf"/>
</dbReference>
<dbReference type="Proteomes" id="UP001648503">
    <property type="component" value="Unassembled WGS sequence"/>
</dbReference>
<dbReference type="Pfam" id="PF00307">
    <property type="entry name" value="CH"/>
    <property type="match status" value="1"/>
</dbReference>
<dbReference type="InterPro" id="IPR023152">
    <property type="entry name" value="RasGAP_CS"/>
</dbReference>
<dbReference type="Pfam" id="PF00612">
    <property type="entry name" value="IQ"/>
    <property type="match status" value="2"/>
</dbReference>
<dbReference type="PANTHER" id="PTHR14149:SF14">
    <property type="entry name" value="CALPONIN-HOMOLOGY (CH) DOMAIN-CONTAINING PROTEIN"/>
    <property type="match status" value="1"/>
</dbReference>
<dbReference type="Gene3D" id="1.10.418.10">
    <property type="entry name" value="Calponin-like domain"/>
    <property type="match status" value="1"/>
</dbReference>
<dbReference type="SMART" id="SM00015">
    <property type="entry name" value="IQ"/>
    <property type="match status" value="4"/>
</dbReference>
<dbReference type="Gene3D" id="1.10.506.10">
    <property type="entry name" value="GTPase Activation - p120gap, domain 1"/>
    <property type="match status" value="1"/>
</dbReference>
<feature type="domain" description="Ras-GAP" evidence="2">
    <location>
        <begin position="484"/>
        <end position="713"/>
    </location>
</feature>
<dbReference type="PROSITE" id="PS50096">
    <property type="entry name" value="IQ"/>
    <property type="match status" value="4"/>
</dbReference>
<evidence type="ECO:0000256" key="1">
    <source>
        <dbReference type="SAM" id="MobiDB-lite"/>
    </source>
</evidence>
<evidence type="ECO:0008006" key="6">
    <source>
        <dbReference type="Google" id="ProtNLM"/>
    </source>
</evidence>
<name>A0ABQ8F3N4_9FUNG</name>
<sequence length="1166" mass="133541">MGTKEDEDPIYGLHGRHKLKKNDEDKQDGTWMERERKRIQAYDYLCHIGEAKEWIEACTGETIPPIDELEEHLRNGIVLAHLAKSFEPNAVKRIYEDTSKLQFKHSDNINYLFTAMHIVGLPEVFFFELTDLYDRKNIPKVIYCVHALSHLLAKKGRTPYIKNLVGKLEFTDEVLHATAQGLEDAAVLMPSFGNIQSVLAAELQDETPKETPEELRAAYLQAHVHQIVKLQALARGYLVRKRYQKRLAYLRAHEKEAIKIQASWKQSVQQKKYKSTILRFKRNEDLFRKLQATYKAKMARRAYLKRLQFLNANAASAIKIQAWWKGNQAKRQYQALLHGKDGTPKTLQSYIHLLDDGVNDFDEVLDLQTLRRKVIKGIRDNLKAEQEVTELDMKIALLVKNRISLEEVLHFTSKKMRQALAAENVMHEKDSSWTLKGNDKETKDRRRRYEQLFYLLQTQPAYLSKLMFTMNKKHGASVTKFLEQVVLTLYGYAQNTREEYLFLNLIDSAIGVELSEINKLEEFWRDNPFFIKLVLQYTRGAKERQYLRELLQPVLSIVLNDNELELDSDPIAIYKAQIRAEESRTGEKSTKPYEVSLQQANQDPDVKETQRKILEKQKSITDKFLTAIIGSIKKMPFGIRYIAMKMGEHMKKKFPGEENEEEINKIVGSLIYYRYMNPAIVAPEAFDVIDVAISVTQRKNLGEIAKTLHQISLNRGSGLTDSDYNVQLNTYIKLSGKRFASFLKEALTVVSAEEYFNMDEFVELSRQDKPIIYISPDEVIQVHHNLVANIDNLTTLKDDPLRIILNDLGAVPTPDIGAKGPGSEISLALTNRFAKIEDESEMKLRLLINETKLLILAVIRINVGKSLLEILEAPSTEQHEAAFAAYIEQEAARGTRPSTISIAQKGVASSDGALNSSPLPNFATTPEAHAPTFTNMMNLLKNEDGSTMTFSQLKINALENMAKIEAAGQAFKADGYQKMLNSIVEDMLNKQRQRAQRRREFQSLQATLINLDEKAEFLADQNKSYHDYIDACMTQLSNKKGKTKKAPLFSKQYYHMRDLKKEGKVPQFGSFKYSAAELHKKGVLVSIDDYSPKQYGQISLILSSDEAGVFSVEVSFLGVKLPEKMELRLEDLLQNQYNKVDVVTLFDMAKVNLNLLIFLINKKFYI</sequence>
<comment type="caution">
    <text evidence="4">The sequence shown here is derived from an EMBL/GenBank/DDBJ whole genome shotgun (WGS) entry which is preliminary data.</text>
</comment>
<dbReference type="PROSITE" id="PS50021">
    <property type="entry name" value="CH"/>
    <property type="match status" value="1"/>
</dbReference>
<keyword evidence="5" id="KW-1185">Reference proteome</keyword>
<dbReference type="Gene3D" id="1.20.5.190">
    <property type="match status" value="2"/>
</dbReference>
<gene>
    <name evidence="4" type="ORF">BASA50_008576</name>
</gene>
<dbReference type="SMART" id="SM00323">
    <property type="entry name" value="RasGAP"/>
    <property type="match status" value="1"/>
</dbReference>
<dbReference type="PANTHER" id="PTHR14149">
    <property type="entry name" value="RAS GTPASE-ACTIVATING PROTEIN WITH IQ MOTIF"/>
    <property type="match status" value="1"/>
</dbReference>
<feature type="domain" description="Calponin-homology (CH)" evidence="3">
    <location>
        <begin position="45"/>
        <end position="152"/>
    </location>
</feature>
<dbReference type="SUPFAM" id="SSF48350">
    <property type="entry name" value="GTPase activation domain, GAP"/>
    <property type="match status" value="1"/>
</dbReference>
<accession>A0ABQ8F3N4</accession>
<evidence type="ECO:0000313" key="5">
    <source>
        <dbReference type="Proteomes" id="UP001648503"/>
    </source>
</evidence>
<proteinExistence type="predicted"/>
<organism evidence="4 5">
    <name type="scientific">Batrachochytrium salamandrivorans</name>
    <dbReference type="NCBI Taxonomy" id="1357716"/>
    <lineage>
        <taxon>Eukaryota</taxon>
        <taxon>Fungi</taxon>
        <taxon>Fungi incertae sedis</taxon>
        <taxon>Chytridiomycota</taxon>
        <taxon>Chytridiomycota incertae sedis</taxon>
        <taxon>Chytridiomycetes</taxon>
        <taxon>Rhizophydiales</taxon>
        <taxon>Rhizophydiales incertae sedis</taxon>
        <taxon>Batrachochytrium</taxon>
    </lineage>
</organism>
<dbReference type="SUPFAM" id="SSF47576">
    <property type="entry name" value="Calponin-homology domain, CH-domain"/>
    <property type="match status" value="1"/>
</dbReference>
<feature type="region of interest" description="Disordered" evidence="1">
    <location>
        <begin position="1"/>
        <end position="28"/>
    </location>
</feature>
<dbReference type="EMBL" id="JAFCIX010000403">
    <property type="protein sequence ID" value="KAH6591602.1"/>
    <property type="molecule type" value="Genomic_DNA"/>
</dbReference>
<protein>
    <recommendedName>
        <fullName evidence="6">Ras-GAP domain-containing protein</fullName>
    </recommendedName>
</protein>
<dbReference type="Pfam" id="PF03836">
    <property type="entry name" value="RasGAP_C"/>
    <property type="match status" value="1"/>
</dbReference>
<evidence type="ECO:0000259" key="2">
    <source>
        <dbReference type="PROSITE" id="PS50018"/>
    </source>
</evidence>
<dbReference type="InterPro" id="IPR008936">
    <property type="entry name" value="Rho_GTPase_activation_prot"/>
</dbReference>
<dbReference type="PROSITE" id="PS00509">
    <property type="entry name" value="RAS_GTPASE_ACTIV_1"/>
    <property type="match status" value="1"/>
</dbReference>
<dbReference type="InterPro" id="IPR000593">
    <property type="entry name" value="RasGAP_C"/>
</dbReference>
<dbReference type="PROSITE" id="PS50018">
    <property type="entry name" value="RAS_GTPASE_ACTIV_2"/>
    <property type="match status" value="1"/>
</dbReference>
<dbReference type="InterPro" id="IPR001715">
    <property type="entry name" value="CH_dom"/>
</dbReference>
<dbReference type="CDD" id="cd21206">
    <property type="entry name" value="CH_IQGAP"/>
    <property type="match status" value="1"/>
</dbReference>
<evidence type="ECO:0000313" key="4">
    <source>
        <dbReference type="EMBL" id="KAH6591602.1"/>
    </source>
</evidence>
<dbReference type="Pfam" id="PF00616">
    <property type="entry name" value="RasGAP"/>
    <property type="match status" value="1"/>
</dbReference>